<sequence length="1354" mass="152553">MDSKEVKSLLKEAREAIKNKDHKTALKHCKEKPPPVHPTEIRTSISPSSAVELSTTSALANYATEEVLKHDRNNYNGLVLFGVALQESDQKDQAPKAFRKAIEASPKQILAWQGLASYYEKEETNASQKELLQVYHQLLLLENDLGKYTETCNKLTTLALKLGLVGQSIKILKSDDIARSPEHHVIVWKTIASLLAQLKDLPDNLSELFETTLSTILKNSPGNDTKEYYKKYLKLLYKHDKLSLLLEEAKRMHELYPSSSYPLEWICKVYGEEVAHGRDGWTDVEELCDKLTAISPDSTIGAVARGALHIRRGDLVTALDLLKKAIEDGPNSWCPWALLGQCQLKLYNYSESEHSLAEALRLVEKQPTSDAQLSKTLGTMLIKAIALQDSEEKRKIAVDKGIQILKLDTENTDVLISLARAYIGLCNSSKVEQIIASLSQREGHKSTALFLTGLLLKSKDRYEQAVEKLNMAMLEGPDSPEIYLELGLLHWLHQEYNLSLKALLKATKLDPNCYVCYLYLGHYYSLNGKDLDKARRCYQKSFQLNSQCVEAGVKLCDIYRAQNNLEESIQLLNYVTQKAGIGGARWAWLRLGLCHTELGNYQEAIDSLRIAIRSNPNDSHCWESLADAYYARGAYTAALKSYQRVVELSPGAVYPAYQIASINQLIGLYNESVQQFKELVANNPKYVPALKGLGEAWLCLARNYKTRQLIGCCKDSCQHALDSITNALEERRDLSCLWKLLGEVCCLATRLPDKVCQLSVSPWLTRSEPDDAAESVQLDRGKVFELATRCFSQALGLAPNNSFVWHDLAVIYNLHGNYVSELQLKKQYKERALAAAKKSVSLNPRNWQHWNVLGVVATSEEIKNYSLAQHAFIKSVNIESNNPVSWTNLGTLYLLLGELKLANEAFIVTQRTEPSYIQCWIGQALLAERVKNEDSMDLFRHTTQLGIHPESCIGYSQFVCSTLLNTSNTTDPRFVYSIEKMYAIPVAVDAMTYYTAEICDNPCAYNMLGLLLERQRLYRGAAEAFESALNLLQSEEQLSLRDKVLGNYGRVLVQLQRYDEAIKSYQQVKQANFYTQCGLALAYFKAEKYEDSYVAYETALEWLAPDDGFKSHVLVAMAAMTYMFQGVEDSKILLFQCIQLKPPSVQGLFASCALGMLHSDLNLSELTFKELLPYKDEPEFVNHIAVFRAYLFFLQDQSRSVEAVRSLSNTVHRHPGIPELWLSLALLLLLLDPTNKAAAAGKCAQRAMVLGRSSMDVMSLVSLSHLLSGKATASICSSQKAVHMFPDIPENWVVLVASFLPWCIHRRSSAVAAWLKQLISHVRRKLESSRQMGKWLSNHERKVTILVEDFKRQD</sequence>
<dbReference type="SUPFAM" id="SSF48452">
    <property type="entry name" value="TPR-like"/>
    <property type="match status" value="3"/>
</dbReference>
<keyword evidence="1" id="KW-0677">Repeat</keyword>
<feature type="repeat" description="TPR" evidence="3">
    <location>
        <begin position="585"/>
        <end position="618"/>
    </location>
</feature>
<dbReference type="PROSITE" id="PS50005">
    <property type="entry name" value="TPR"/>
    <property type="match status" value="5"/>
</dbReference>
<evidence type="ECO:0000256" key="2">
    <source>
        <dbReference type="ARBA" id="ARBA00022803"/>
    </source>
</evidence>
<dbReference type="Pfam" id="PF13181">
    <property type="entry name" value="TPR_8"/>
    <property type="match status" value="1"/>
</dbReference>
<organism evidence="4">
    <name type="scientific">Timema californicum</name>
    <name type="common">California timema</name>
    <name type="synonym">Walking stick</name>
    <dbReference type="NCBI Taxonomy" id="61474"/>
    <lineage>
        <taxon>Eukaryota</taxon>
        <taxon>Metazoa</taxon>
        <taxon>Ecdysozoa</taxon>
        <taxon>Arthropoda</taxon>
        <taxon>Hexapoda</taxon>
        <taxon>Insecta</taxon>
        <taxon>Pterygota</taxon>
        <taxon>Neoptera</taxon>
        <taxon>Polyneoptera</taxon>
        <taxon>Phasmatodea</taxon>
        <taxon>Timematodea</taxon>
        <taxon>Timematoidea</taxon>
        <taxon>Timematidae</taxon>
        <taxon>Timema</taxon>
    </lineage>
</organism>
<dbReference type="InterPro" id="IPR019734">
    <property type="entry name" value="TPR_rpt"/>
</dbReference>
<protein>
    <submittedName>
        <fullName evidence="4">(California timema) hypothetical protein</fullName>
    </submittedName>
</protein>
<reference evidence="4" key="1">
    <citation type="submission" date="2020-11" db="EMBL/GenBank/DDBJ databases">
        <authorList>
            <person name="Tran Van P."/>
        </authorList>
    </citation>
    <scope>NUCLEOTIDE SEQUENCE</scope>
</reference>
<dbReference type="Pfam" id="PF13432">
    <property type="entry name" value="TPR_16"/>
    <property type="match status" value="2"/>
</dbReference>
<feature type="repeat" description="TPR" evidence="3">
    <location>
        <begin position="883"/>
        <end position="916"/>
    </location>
</feature>
<dbReference type="InterPro" id="IPR039226">
    <property type="entry name" value="Ski3/TTC37"/>
</dbReference>
<feature type="repeat" description="TPR" evidence="3">
    <location>
        <begin position="75"/>
        <end position="108"/>
    </location>
</feature>
<dbReference type="GO" id="GO:0006401">
    <property type="term" value="P:RNA catabolic process"/>
    <property type="evidence" value="ECO:0007669"/>
    <property type="project" value="InterPro"/>
</dbReference>
<evidence type="ECO:0000256" key="3">
    <source>
        <dbReference type="PROSITE-ProRule" id="PRU00339"/>
    </source>
</evidence>
<feature type="repeat" description="TPR" evidence="3">
    <location>
        <begin position="619"/>
        <end position="652"/>
    </location>
</feature>
<dbReference type="EMBL" id="OE181158">
    <property type="protein sequence ID" value="CAD7572662.1"/>
    <property type="molecule type" value="Genomic_DNA"/>
</dbReference>
<keyword evidence="2 3" id="KW-0802">TPR repeat</keyword>
<name>A0A7R9J554_TIMCA</name>
<dbReference type="PANTHER" id="PTHR15704:SF7">
    <property type="entry name" value="SUPERKILLER COMPLEX PROTEIN 3"/>
    <property type="match status" value="1"/>
</dbReference>
<proteinExistence type="predicted"/>
<evidence type="ECO:0000256" key="1">
    <source>
        <dbReference type="ARBA" id="ARBA00022737"/>
    </source>
</evidence>
<dbReference type="InterPro" id="IPR011990">
    <property type="entry name" value="TPR-like_helical_dom_sf"/>
</dbReference>
<dbReference type="GO" id="GO:0055087">
    <property type="term" value="C:Ski complex"/>
    <property type="evidence" value="ECO:0007669"/>
    <property type="project" value="InterPro"/>
</dbReference>
<dbReference type="SMART" id="SM00028">
    <property type="entry name" value="TPR"/>
    <property type="match status" value="12"/>
</dbReference>
<dbReference type="Gene3D" id="1.25.40.10">
    <property type="entry name" value="Tetratricopeptide repeat domain"/>
    <property type="match status" value="6"/>
</dbReference>
<dbReference type="SUPFAM" id="SSF81901">
    <property type="entry name" value="HCP-like"/>
    <property type="match status" value="1"/>
</dbReference>
<gene>
    <name evidence="4" type="ORF">TCMB3V08_LOCUS5306</name>
</gene>
<accession>A0A7R9J554</accession>
<dbReference type="PANTHER" id="PTHR15704">
    <property type="entry name" value="SUPERKILLER 3 PROTEIN-RELATED"/>
    <property type="match status" value="1"/>
</dbReference>
<evidence type="ECO:0000313" key="4">
    <source>
        <dbReference type="EMBL" id="CAD7572662.1"/>
    </source>
</evidence>
<feature type="repeat" description="TPR" evidence="3">
    <location>
        <begin position="480"/>
        <end position="513"/>
    </location>
</feature>